<gene>
    <name evidence="2" type="ORF">CDAR_91891</name>
</gene>
<feature type="chain" id="PRO_5043775068" description="Secreted protein" evidence="1">
    <location>
        <begin position="22"/>
        <end position="93"/>
    </location>
</feature>
<accession>A0AAV4QSG8</accession>
<dbReference type="AlphaFoldDB" id="A0AAV4QSG8"/>
<dbReference type="EMBL" id="BPLQ01004772">
    <property type="protein sequence ID" value="GIY10578.1"/>
    <property type="molecule type" value="Genomic_DNA"/>
</dbReference>
<reference evidence="2 3" key="1">
    <citation type="submission" date="2021-06" db="EMBL/GenBank/DDBJ databases">
        <title>Caerostris darwini draft genome.</title>
        <authorList>
            <person name="Kono N."/>
            <person name="Arakawa K."/>
        </authorList>
    </citation>
    <scope>NUCLEOTIDE SEQUENCE [LARGE SCALE GENOMIC DNA]</scope>
</reference>
<evidence type="ECO:0000313" key="2">
    <source>
        <dbReference type="EMBL" id="GIY10578.1"/>
    </source>
</evidence>
<comment type="caution">
    <text evidence="2">The sequence shown here is derived from an EMBL/GenBank/DDBJ whole genome shotgun (WGS) entry which is preliminary data.</text>
</comment>
<name>A0AAV4QSG8_9ARAC</name>
<keyword evidence="3" id="KW-1185">Reference proteome</keyword>
<sequence length="93" mass="10987">MRNNALNRRSLLHYWKFLILAASLIEISNEFYQSKFNRSKQGNMKDSMSQSLFAATSALLCKRRPLGDRKSKADCRYLPHQQFKRRSDLARYV</sequence>
<proteinExistence type="predicted"/>
<keyword evidence="1" id="KW-0732">Signal</keyword>
<organism evidence="2 3">
    <name type="scientific">Caerostris darwini</name>
    <dbReference type="NCBI Taxonomy" id="1538125"/>
    <lineage>
        <taxon>Eukaryota</taxon>
        <taxon>Metazoa</taxon>
        <taxon>Ecdysozoa</taxon>
        <taxon>Arthropoda</taxon>
        <taxon>Chelicerata</taxon>
        <taxon>Arachnida</taxon>
        <taxon>Araneae</taxon>
        <taxon>Araneomorphae</taxon>
        <taxon>Entelegynae</taxon>
        <taxon>Araneoidea</taxon>
        <taxon>Araneidae</taxon>
        <taxon>Caerostris</taxon>
    </lineage>
</organism>
<protein>
    <recommendedName>
        <fullName evidence="4">Secreted protein</fullName>
    </recommendedName>
</protein>
<feature type="signal peptide" evidence="1">
    <location>
        <begin position="1"/>
        <end position="21"/>
    </location>
</feature>
<evidence type="ECO:0000256" key="1">
    <source>
        <dbReference type="SAM" id="SignalP"/>
    </source>
</evidence>
<evidence type="ECO:0008006" key="4">
    <source>
        <dbReference type="Google" id="ProtNLM"/>
    </source>
</evidence>
<dbReference type="Proteomes" id="UP001054837">
    <property type="component" value="Unassembled WGS sequence"/>
</dbReference>
<evidence type="ECO:0000313" key="3">
    <source>
        <dbReference type="Proteomes" id="UP001054837"/>
    </source>
</evidence>